<dbReference type="InterPro" id="IPR048936">
    <property type="entry name" value="MvdD-like_ATPgrasp"/>
</dbReference>
<evidence type="ECO:0000259" key="1">
    <source>
        <dbReference type="Pfam" id="PF21068"/>
    </source>
</evidence>
<reference evidence="2 3" key="1">
    <citation type="submission" date="2023-12" db="EMBL/GenBank/DDBJ databases">
        <title>Friends and Foes: Symbiotic and Algicidal bacterial influence on Karenia brevis blooms.</title>
        <authorList>
            <person name="Fei C."/>
            <person name="Mohamed A.R."/>
            <person name="Booker A."/>
            <person name="Arshad M."/>
            <person name="Klass S."/>
            <person name="Ahn S."/>
            <person name="Gilbert P.M."/>
            <person name="Heil C.A."/>
            <person name="Martinez J.M."/>
            <person name="Amin S.A."/>
        </authorList>
    </citation>
    <scope>NUCLEOTIDE SEQUENCE [LARGE SCALE GENOMIC DNA]</scope>
    <source>
        <strain evidence="2 3">CE15</strain>
    </source>
</reference>
<dbReference type="Proteomes" id="UP001382455">
    <property type="component" value="Unassembled WGS sequence"/>
</dbReference>
<evidence type="ECO:0000313" key="3">
    <source>
        <dbReference type="Proteomes" id="UP001382455"/>
    </source>
</evidence>
<sequence length="343" mass="39941">MKKILVISNSQDCHVVKMVDVLKKLAWPFFIVNLDRFPLDYRLTQEFSHEIVSTVLFDLSNGESIDFNDVGVVWNRKPAPFSFSNREAMSAEQNLFATQETEHALFSALYLLECHWFNHPKYLRAALWKGEQLKRAQRLGFMIPDTIISNDPTQIRRFYKDHNKVVYKVLSDPFLGFNEWEEEDTAEVKSVPTTEVSAEMLEDSDSLNVIPNQFQEYIEKAFELRVIIIGDNVYCARIDSQSHPDTKIDCRNFNVDIPYSNFKLPAEIENKCLRLTTSYQLMYSAIDLIVTPQNEYVFLENNPCGQYLFVENRVLELSLTNFLAKELIRSCKELEAKKREITS</sequence>
<dbReference type="EMBL" id="JBAWKS010000002">
    <property type="protein sequence ID" value="MEI4550938.1"/>
    <property type="molecule type" value="Genomic_DNA"/>
</dbReference>
<evidence type="ECO:0000313" key="2">
    <source>
        <dbReference type="EMBL" id="MEI4550938.1"/>
    </source>
</evidence>
<gene>
    <name evidence="2" type="ORF">WAE96_14805</name>
</gene>
<dbReference type="PANTHER" id="PTHR21621:SF0">
    <property type="entry name" value="BETA-CITRYLGLUTAMATE SYNTHASE B-RELATED"/>
    <property type="match status" value="1"/>
</dbReference>
<keyword evidence="3" id="KW-1185">Reference proteome</keyword>
<protein>
    <recommendedName>
        <fullName evidence="1">MvdD-like pre-ATP grasp domain-containing protein</fullName>
    </recommendedName>
</protein>
<name>A0ABU8EVH3_9GAMM</name>
<feature type="domain" description="MvdD-like pre-ATP grasp" evidence="1">
    <location>
        <begin position="3"/>
        <end position="120"/>
    </location>
</feature>
<dbReference type="Pfam" id="PF21068">
    <property type="entry name" value="ATPgraspMvdD"/>
    <property type="match status" value="1"/>
</dbReference>
<accession>A0ABU8EVH3</accession>
<dbReference type="Gene3D" id="3.30.470.20">
    <property type="entry name" value="ATP-grasp fold, B domain"/>
    <property type="match status" value="1"/>
</dbReference>
<dbReference type="PANTHER" id="PTHR21621">
    <property type="entry name" value="RIBOSOMAL PROTEIN S6 MODIFICATION PROTEIN"/>
    <property type="match status" value="1"/>
</dbReference>
<dbReference type="SUPFAM" id="SSF56059">
    <property type="entry name" value="Glutathione synthetase ATP-binding domain-like"/>
    <property type="match status" value="1"/>
</dbReference>
<comment type="caution">
    <text evidence="2">The sequence shown here is derived from an EMBL/GenBank/DDBJ whole genome shotgun (WGS) entry which is preliminary data.</text>
</comment>
<organism evidence="2 3">
    <name type="scientific">Pseudoalteromonas spongiae</name>
    <dbReference type="NCBI Taxonomy" id="298657"/>
    <lineage>
        <taxon>Bacteria</taxon>
        <taxon>Pseudomonadati</taxon>
        <taxon>Pseudomonadota</taxon>
        <taxon>Gammaproteobacteria</taxon>
        <taxon>Alteromonadales</taxon>
        <taxon>Pseudoalteromonadaceae</taxon>
        <taxon>Pseudoalteromonas</taxon>
    </lineage>
</organism>
<proteinExistence type="predicted"/>
<dbReference type="RefSeq" id="WP_336436000.1">
    <property type="nucleotide sequence ID" value="NZ_JBAWKS010000002.1"/>
</dbReference>